<keyword evidence="1" id="KW-0175">Coiled coil</keyword>
<organism evidence="4 5">
    <name type="scientific">Cellulomonas wangleii</name>
    <dbReference type="NCBI Taxonomy" id="2816956"/>
    <lineage>
        <taxon>Bacteria</taxon>
        <taxon>Bacillati</taxon>
        <taxon>Actinomycetota</taxon>
        <taxon>Actinomycetes</taxon>
        <taxon>Micrococcales</taxon>
        <taxon>Cellulomonadaceae</taxon>
        <taxon>Cellulomonas</taxon>
    </lineage>
</organism>
<feature type="domain" description="D-alanyl-D-alanine carboxypeptidase-like core" evidence="3">
    <location>
        <begin position="187"/>
        <end position="296"/>
    </location>
</feature>
<accession>A0ABX8D9D2</accession>
<feature type="region of interest" description="Disordered" evidence="2">
    <location>
        <begin position="1"/>
        <end position="98"/>
    </location>
</feature>
<evidence type="ECO:0000256" key="2">
    <source>
        <dbReference type="SAM" id="MobiDB-lite"/>
    </source>
</evidence>
<evidence type="ECO:0000256" key="1">
    <source>
        <dbReference type="SAM" id="Coils"/>
    </source>
</evidence>
<dbReference type="SUPFAM" id="SSF55166">
    <property type="entry name" value="Hedgehog/DD-peptidase"/>
    <property type="match status" value="1"/>
</dbReference>
<dbReference type="InterPro" id="IPR052179">
    <property type="entry name" value="DD-CPase-like"/>
</dbReference>
<gene>
    <name evidence="4" type="ORF">KG103_03160</name>
</gene>
<proteinExistence type="predicted"/>
<dbReference type="PANTHER" id="PTHR34385">
    <property type="entry name" value="D-ALANYL-D-ALANINE CARBOXYPEPTIDASE"/>
    <property type="match status" value="1"/>
</dbReference>
<feature type="coiled-coil region" evidence="1">
    <location>
        <begin position="117"/>
        <end position="154"/>
    </location>
</feature>
<reference evidence="4 5" key="1">
    <citation type="submission" date="2021-05" db="EMBL/GenBank/DDBJ databases">
        <title>Novel species in genus Cellulomonas.</title>
        <authorList>
            <person name="Zhang G."/>
        </authorList>
    </citation>
    <scope>NUCLEOTIDE SEQUENCE [LARGE SCALE GENOMIC DNA]</scope>
    <source>
        <strain evidence="5">zg-ZUI222</strain>
    </source>
</reference>
<dbReference type="EMBL" id="CP074405">
    <property type="protein sequence ID" value="QVI64054.1"/>
    <property type="molecule type" value="Genomic_DNA"/>
</dbReference>
<dbReference type="PANTHER" id="PTHR34385:SF1">
    <property type="entry name" value="PEPTIDOGLYCAN L-ALANYL-D-GLUTAMATE ENDOPEPTIDASE CWLK"/>
    <property type="match status" value="1"/>
</dbReference>
<dbReference type="Pfam" id="PF02557">
    <property type="entry name" value="VanY"/>
    <property type="match status" value="1"/>
</dbReference>
<dbReference type="Proteomes" id="UP000677804">
    <property type="component" value="Chromosome"/>
</dbReference>
<dbReference type="CDD" id="cd14814">
    <property type="entry name" value="Peptidase_M15"/>
    <property type="match status" value="1"/>
</dbReference>
<keyword evidence="5" id="KW-1185">Reference proteome</keyword>
<feature type="compositionally biased region" description="Basic and acidic residues" evidence="2">
    <location>
        <begin position="9"/>
        <end position="25"/>
    </location>
</feature>
<evidence type="ECO:0000313" key="5">
    <source>
        <dbReference type="Proteomes" id="UP000677804"/>
    </source>
</evidence>
<protein>
    <submittedName>
        <fullName evidence="4">M15 family metallopeptidase</fullName>
    </submittedName>
</protein>
<feature type="compositionally biased region" description="Low complexity" evidence="2">
    <location>
        <begin position="41"/>
        <end position="65"/>
    </location>
</feature>
<dbReference type="InterPro" id="IPR003709">
    <property type="entry name" value="VanY-like_core_dom"/>
</dbReference>
<name>A0ABX8D9D2_9CELL</name>
<evidence type="ECO:0000313" key="4">
    <source>
        <dbReference type="EMBL" id="QVI64054.1"/>
    </source>
</evidence>
<dbReference type="Gene3D" id="3.30.1380.10">
    <property type="match status" value="1"/>
</dbReference>
<dbReference type="InterPro" id="IPR009045">
    <property type="entry name" value="Zn_M74/Hedgehog-like"/>
</dbReference>
<feature type="compositionally biased region" description="Low complexity" evidence="2">
    <location>
        <begin position="87"/>
        <end position="98"/>
    </location>
</feature>
<sequence length="296" mass="30402">MADVEIPEIVERSRSASRDAERGEQDVVDTGTAQTTDATVDPADGATAEDAAAAEAAAAAAEAPAPDAPAEPAPAEEDASDRIADVTLPPTTDPGTTPLRAALDRVKEAAEVVSGTADQKRAEAAAAQAAAEAAAQAAAQAAAEEAARVAAEKEAQRAAWKVSLQGYANGRIPDEALCGVSFDGNARLRCDAAEALEALNAAFAAHFGRPLYVTDSYRSYGAQVACRANKGGLCAAPGTSNHGWGLAVDLAGGVQGFGTAEHQWMRENAASFQWVHPAWAQAGGSKPEPWHWEYVG</sequence>
<evidence type="ECO:0000259" key="3">
    <source>
        <dbReference type="Pfam" id="PF02557"/>
    </source>
</evidence>